<dbReference type="InterPro" id="IPR036390">
    <property type="entry name" value="WH_DNA-bd_sf"/>
</dbReference>
<dbReference type="PROSITE" id="PS51063">
    <property type="entry name" value="HTH_CRP_2"/>
    <property type="match status" value="1"/>
</dbReference>
<dbReference type="SUPFAM" id="SSF51206">
    <property type="entry name" value="cAMP-binding domain-like"/>
    <property type="match status" value="1"/>
</dbReference>
<evidence type="ECO:0000259" key="4">
    <source>
        <dbReference type="PROSITE" id="PS50042"/>
    </source>
</evidence>
<evidence type="ECO:0000313" key="8">
    <source>
        <dbReference type="Proteomes" id="UP000216107"/>
    </source>
</evidence>
<dbReference type="Gene3D" id="2.60.120.10">
    <property type="entry name" value="Jelly Rolls"/>
    <property type="match status" value="1"/>
</dbReference>
<evidence type="ECO:0000313" key="6">
    <source>
        <dbReference type="EMBL" id="KAF7599651.1"/>
    </source>
</evidence>
<evidence type="ECO:0000313" key="9">
    <source>
        <dbReference type="Proteomes" id="UP000623509"/>
    </source>
</evidence>
<dbReference type="Proteomes" id="UP000623509">
    <property type="component" value="Unassembled WGS sequence"/>
</dbReference>
<dbReference type="EMBL" id="MDUX01000016">
    <property type="protein sequence ID" value="KAF7599651.1"/>
    <property type="molecule type" value="Genomic_DNA"/>
</dbReference>
<dbReference type="Pfam" id="PF13545">
    <property type="entry name" value="HTH_Crp_2"/>
    <property type="match status" value="1"/>
</dbReference>
<keyword evidence="2" id="KW-0238">DNA-binding</keyword>
<dbReference type="PANTHER" id="PTHR24567">
    <property type="entry name" value="CRP FAMILY TRANSCRIPTIONAL REGULATORY PROTEIN"/>
    <property type="match status" value="1"/>
</dbReference>
<dbReference type="InterPro" id="IPR000595">
    <property type="entry name" value="cNMP-bd_dom"/>
</dbReference>
<feature type="domain" description="Cyclic nucleotide-binding" evidence="4">
    <location>
        <begin position="17"/>
        <end position="137"/>
    </location>
</feature>
<dbReference type="SUPFAM" id="SSF46785">
    <property type="entry name" value="Winged helix' DNA-binding domain"/>
    <property type="match status" value="1"/>
</dbReference>
<dbReference type="InterPro" id="IPR036388">
    <property type="entry name" value="WH-like_DNA-bd_sf"/>
</dbReference>
<evidence type="ECO:0000313" key="7">
    <source>
        <dbReference type="EMBL" id="PAS93571.1"/>
    </source>
</evidence>
<feature type="domain" description="HTH crp-type" evidence="5">
    <location>
        <begin position="151"/>
        <end position="220"/>
    </location>
</feature>
<dbReference type="Pfam" id="PF00027">
    <property type="entry name" value="cNMP_binding"/>
    <property type="match status" value="1"/>
</dbReference>
<reference evidence="6 9" key="1">
    <citation type="submission" date="2016-08" db="EMBL/GenBank/DDBJ databases">
        <title>Candidatus Dactylopiibacterium carminicum genome sequence.</title>
        <authorList>
            <person name="Ramirez-Puebla S.T."/>
            <person name="Ormeno-Orrillo E."/>
            <person name="Vera-Ponce De Leon A."/>
            <person name="Luis L."/>
            <person name="Sanchez-Flores A."/>
            <person name="Monica R."/>
            <person name="Martinez-Romero E."/>
        </authorList>
    </citation>
    <scope>NUCLEOTIDE SEQUENCE [LARGE SCALE GENOMIC DNA]</scope>
    <source>
        <strain evidence="6">END1</strain>
    </source>
</reference>
<protein>
    <submittedName>
        <fullName evidence="6">Crp/Fnr family transcriptional regulator</fullName>
    </submittedName>
</protein>
<dbReference type="InterPro" id="IPR050397">
    <property type="entry name" value="Env_Response_Regulators"/>
</dbReference>
<dbReference type="AlphaFoldDB" id="A0A272ETZ6"/>
<dbReference type="InterPro" id="IPR012318">
    <property type="entry name" value="HTH_CRP"/>
</dbReference>
<dbReference type="SMART" id="SM00419">
    <property type="entry name" value="HTH_CRP"/>
    <property type="match status" value="1"/>
</dbReference>
<dbReference type="Proteomes" id="UP000216107">
    <property type="component" value="Unassembled WGS sequence"/>
</dbReference>
<dbReference type="PRINTS" id="PR00034">
    <property type="entry name" value="HTHCRP"/>
</dbReference>
<dbReference type="CDD" id="cd00038">
    <property type="entry name" value="CAP_ED"/>
    <property type="match status" value="1"/>
</dbReference>
<evidence type="ECO:0000256" key="3">
    <source>
        <dbReference type="ARBA" id="ARBA00023163"/>
    </source>
</evidence>
<reference evidence="7 8" key="2">
    <citation type="submission" date="2017-07" db="EMBL/GenBank/DDBJ databases">
        <title>Candidatus Dactylopiibacterium carminicum, a nitrogen-fixing symbiont of the cochineal insect Dactylopius coccus and Dactylopius opuntiae (Hemiptera: Coccoidea: Dactylopiidae).</title>
        <authorList>
            <person name="Vera A."/>
        </authorList>
    </citation>
    <scope>NUCLEOTIDE SEQUENCE [LARGE SCALE GENOMIC DNA]</scope>
    <source>
        <strain evidence="7 8">NFDCM</strain>
    </source>
</reference>
<dbReference type="InterPro" id="IPR014710">
    <property type="entry name" value="RmlC-like_jellyroll"/>
</dbReference>
<dbReference type="SMART" id="SM00100">
    <property type="entry name" value="cNMP"/>
    <property type="match status" value="1"/>
</dbReference>
<proteinExistence type="predicted"/>
<sequence length="226" mass="24973">MAIRQTVSATALRTLPLFQGLELDRLEAVAQLATMRRVSRGTVVMRAGEAPDNVYFVLNGSLKVMVSNVEGREVILTIIGQGDLFGEMSGLDAEPRSATVAAIAASDLVVFSQQDFRQLLANNFDICLRVMSNLAGRLREADRKIESLALMDVYGRVARLLLELAEDVGGERVVRKRITKQDIAKMIGASREMVSRVMKDLQLRGLVRERHYGLVLQDGRQEESAA</sequence>
<evidence type="ECO:0000256" key="1">
    <source>
        <dbReference type="ARBA" id="ARBA00023015"/>
    </source>
</evidence>
<dbReference type="RefSeq" id="WP_095524128.1">
    <property type="nucleotide sequence ID" value="NZ_MDUX01000016.1"/>
</dbReference>
<evidence type="ECO:0000259" key="5">
    <source>
        <dbReference type="PROSITE" id="PS51063"/>
    </source>
</evidence>
<dbReference type="PANTHER" id="PTHR24567:SF74">
    <property type="entry name" value="HTH-TYPE TRANSCRIPTIONAL REGULATOR ARCR"/>
    <property type="match status" value="1"/>
</dbReference>
<keyword evidence="3" id="KW-0804">Transcription</keyword>
<dbReference type="InterPro" id="IPR018490">
    <property type="entry name" value="cNMP-bd_dom_sf"/>
</dbReference>
<dbReference type="GO" id="GO:0003700">
    <property type="term" value="F:DNA-binding transcription factor activity"/>
    <property type="evidence" value="ECO:0007669"/>
    <property type="project" value="TreeGrafter"/>
</dbReference>
<dbReference type="PROSITE" id="PS50042">
    <property type="entry name" value="CNMP_BINDING_3"/>
    <property type="match status" value="1"/>
</dbReference>
<dbReference type="OrthoDB" id="8565101at2"/>
<dbReference type="GO" id="GO:0005829">
    <property type="term" value="C:cytosol"/>
    <property type="evidence" value="ECO:0007669"/>
    <property type="project" value="TreeGrafter"/>
</dbReference>
<dbReference type="Gene3D" id="1.10.10.10">
    <property type="entry name" value="Winged helix-like DNA-binding domain superfamily/Winged helix DNA-binding domain"/>
    <property type="match status" value="1"/>
</dbReference>
<keyword evidence="1" id="KW-0805">Transcription regulation</keyword>
<organism evidence="7 8">
    <name type="scientific">Candidatus Dactylopiibacterium carminicum</name>
    <dbReference type="NCBI Taxonomy" id="857335"/>
    <lineage>
        <taxon>Bacteria</taxon>
        <taxon>Pseudomonadati</taxon>
        <taxon>Pseudomonadota</taxon>
        <taxon>Betaproteobacteria</taxon>
        <taxon>Rhodocyclales</taxon>
        <taxon>Rhodocyclaceae</taxon>
        <taxon>Candidatus Dactylopiibacterium</taxon>
    </lineage>
</organism>
<comment type="caution">
    <text evidence="7">The sequence shown here is derived from an EMBL/GenBank/DDBJ whole genome shotgun (WGS) entry which is preliminary data.</text>
</comment>
<accession>A0A272ETZ6</accession>
<evidence type="ECO:0000256" key="2">
    <source>
        <dbReference type="ARBA" id="ARBA00023125"/>
    </source>
</evidence>
<gene>
    <name evidence="6" type="ORF">BGI27_06660</name>
    <name evidence="7" type="ORF">CGU29_07165</name>
</gene>
<keyword evidence="9" id="KW-1185">Reference proteome</keyword>
<dbReference type="EMBL" id="NMRN01000015">
    <property type="protein sequence ID" value="PAS93571.1"/>
    <property type="molecule type" value="Genomic_DNA"/>
</dbReference>
<dbReference type="GO" id="GO:0003677">
    <property type="term" value="F:DNA binding"/>
    <property type="evidence" value="ECO:0007669"/>
    <property type="project" value="UniProtKB-KW"/>
</dbReference>
<name>A0A272ETZ6_9RHOO</name>